<proteinExistence type="predicted"/>
<reference evidence="1 2" key="1">
    <citation type="submission" date="2019-05" db="EMBL/GenBank/DDBJ databases">
        <title>Another draft genome of Portunus trituberculatus and its Hox gene families provides insights of decapod evolution.</title>
        <authorList>
            <person name="Jeong J.-H."/>
            <person name="Song I."/>
            <person name="Kim S."/>
            <person name="Choi T."/>
            <person name="Kim D."/>
            <person name="Ryu S."/>
            <person name="Kim W."/>
        </authorList>
    </citation>
    <scope>NUCLEOTIDE SEQUENCE [LARGE SCALE GENOMIC DNA]</scope>
    <source>
        <tissue evidence="1">Muscle</tissue>
    </source>
</reference>
<evidence type="ECO:0000313" key="2">
    <source>
        <dbReference type="Proteomes" id="UP000324222"/>
    </source>
</evidence>
<comment type="caution">
    <text evidence="1">The sequence shown here is derived from an EMBL/GenBank/DDBJ whole genome shotgun (WGS) entry which is preliminary data.</text>
</comment>
<gene>
    <name evidence="1" type="ORF">E2C01_050034</name>
</gene>
<dbReference type="EMBL" id="VSRR010013678">
    <property type="protein sequence ID" value="MPC56083.1"/>
    <property type="molecule type" value="Genomic_DNA"/>
</dbReference>
<dbReference type="Proteomes" id="UP000324222">
    <property type="component" value="Unassembled WGS sequence"/>
</dbReference>
<dbReference type="AlphaFoldDB" id="A0A5B7GFF9"/>
<organism evidence="1 2">
    <name type="scientific">Portunus trituberculatus</name>
    <name type="common">Swimming crab</name>
    <name type="synonym">Neptunus trituberculatus</name>
    <dbReference type="NCBI Taxonomy" id="210409"/>
    <lineage>
        <taxon>Eukaryota</taxon>
        <taxon>Metazoa</taxon>
        <taxon>Ecdysozoa</taxon>
        <taxon>Arthropoda</taxon>
        <taxon>Crustacea</taxon>
        <taxon>Multicrustacea</taxon>
        <taxon>Malacostraca</taxon>
        <taxon>Eumalacostraca</taxon>
        <taxon>Eucarida</taxon>
        <taxon>Decapoda</taxon>
        <taxon>Pleocyemata</taxon>
        <taxon>Brachyura</taxon>
        <taxon>Eubrachyura</taxon>
        <taxon>Portunoidea</taxon>
        <taxon>Portunidae</taxon>
        <taxon>Portuninae</taxon>
        <taxon>Portunus</taxon>
    </lineage>
</organism>
<protein>
    <submittedName>
        <fullName evidence="1">Uncharacterized protein</fullName>
    </submittedName>
</protein>
<keyword evidence="2" id="KW-1185">Reference proteome</keyword>
<accession>A0A5B7GFF9</accession>
<name>A0A5B7GFF9_PORTR</name>
<sequence>MASIMTTTLLGTYQPFTLCHHSFQGHQIPKSPLSLFHIPQSAQQQGNRMLEVLPPGVFAPEV</sequence>
<evidence type="ECO:0000313" key="1">
    <source>
        <dbReference type="EMBL" id="MPC56083.1"/>
    </source>
</evidence>